<dbReference type="GO" id="GO:0005524">
    <property type="term" value="F:ATP binding"/>
    <property type="evidence" value="ECO:0007669"/>
    <property type="project" value="InterPro"/>
</dbReference>
<keyword evidence="3" id="KW-1185">Reference proteome</keyword>
<evidence type="ECO:0000313" key="3">
    <source>
        <dbReference type="Proteomes" id="UP000490939"/>
    </source>
</evidence>
<proteinExistence type="predicted"/>
<dbReference type="InterPro" id="IPR000719">
    <property type="entry name" value="Prot_kinase_dom"/>
</dbReference>
<protein>
    <recommendedName>
        <fullName evidence="1">Protein kinase domain-containing protein</fullName>
    </recommendedName>
</protein>
<sequence>MSDVTTFVYSRWRPQNVKRILATGSSAFVGEIDDYTVLKYPLAQRDENRALERQSRIEMEARLEIESKILDVVCPHPRIVQKVNYSPEGLYLQRGVNGTVADYLLESGTGKPPPSVQQRLSWCREAAEAISYIHSRRVLHCDIQPTNLLLDKDLHIKLTDFQGKLLNADGTVDLFGGSGKPTRFCAPRDDPFDANIETELFALGCTIYFIMLSHAVYPDIIDGSTGWDERVRERFAKQEFPQDSHACSKVTAKCWLRQYNSAEEVVQEIAAIERLNASGSC</sequence>
<accession>A0A8H3V492</accession>
<dbReference type="EMBL" id="WNWR01000386">
    <property type="protein sequence ID" value="KAE9980448.1"/>
    <property type="molecule type" value="Genomic_DNA"/>
</dbReference>
<name>A0A8H3V492_VENIN</name>
<dbReference type="PROSITE" id="PS50011">
    <property type="entry name" value="PROTEIN_KINASE_DOM"/>
    <property type="match status" value="1"/>
</dbReference>
<dbReference type="SUPFAM" id="SSF56112">
    <property type="entry name" value="Protein kinase-like (PK-like)"/>
    <property type="match status" value="1"/>
</dbReference>
<comment type="caution">
    <text evidence="2">The sequence shown here is derived from an EMBL/GenBank/DDBJ whole genome shotgun (WGS) entry which is preliminary data.</text>
</comment>
<organism evidence="2 3">
    <name type="scientific">Venturia inaequalis</name>
    <name type="common">Apple scab fungus</name>
    <dbReference type="NCBI Taxonomy" id="5025"/>
    <lineage>
        <taxon>Eukaryota</taxon>
        <taxon>Fungi</taxon>
        <taxon>Dikarya</taxon>
        <taxon>Ascomycota</taxon>
        <taxon>Pezizomycotina</taxon>
        <taxon>Dothideomycetes</taxon>
        <taxon>Pleosporomycetidae</taxon>
        <taxon>Venturiales</taxon>
        <taxon>Venturiaceae</taxon>
        <taxon>Venturia</taxon>
    </lineage>
</organism>
<dbReference type="GO" id="GO:0005737">
    <property type="term" value="C:cytoplasm"/>
    <property type="evidence" value="ECO:0007669"/>
    <property type="project" value="TreeGrafter"/>
</dbReference>
<dbReference type="Proteomes" id="UP000490939">
    <property type="component" value="Unassembled WGS sequence"/>
</dbReference>
<feature type="domain" description="Protein kinase" evidence="1">
    <location>
        <begin position="15"/>
        <end position="281"/>
    </location>
</feature>
<evidence type="ECO:0000313" key="2">
    <source>
        <dbReference type="EMBL" id="KAE9980448.1"/>
    </source>
</evidence>
<reference evidence="2 3" key="1">
    <citation type="submission" date="2019-07" db="EMBL/GenBank/DDBJ databases">
        <title>Venturia inaequalis Genome Resource.</title>
        <authorList>
            <person name="Lichtner F.J."/>
        </authorList>
    </citation>
    <scope>NUCLEOTIDE SEQUENCE [LARGE SCALE GENOMIC DNA]</scope>
    <source>
        <strain evidence="2 3">DMI_063113</strain>
    </source>
</reference>
<evidence type="ECO:0000259" key="1">
    <source>
        <dbReference type="PROSITE" id="PS50011"/>
    </source>
</evidence>
<dbReference type="InterPro" id="IPR011009">
    <property type="entry name" value="Kinase-like_dom_sf"/>
</dbReference>
<dbReference type="PANTHER" id="PTHR24361">
    <property type="entry name" value="MITOGEN-ACTIVATED KINASE KINASE KINASE"/>
    <property type="match status" value="1"/>
</dbReference>
<dbReference type="Gene3D" id="1.10.510.10">
    <property type="entry name" value="Transferase(Phosphotransferase) domain 1"/>
    <property type="match status" value="1"/>
</dbReference>
<dbReference type="AlphaFoldDB" id="A0A8H3V492"/>
<dbReference type="GO" id="GO:0004674">
    <property type="term" value="F:protein serine/threonine kinase activity"/>
    <property type="evidence" value="ECO:0007669"/>
    <property type="project" value="TreeGrafter"/>
</dbReference>
<dbReference type="InterPro" id="IPR053235">
    <property type="entry name" value="Ser_Thr_kinase"/>
</dbReference>
<dbReference type="Pfam" id="PF00069">
    <property type="entry name" value="Pkinase"/>
    <property type="match status" value="1"/>
</dbReference>
<gene>
    <name evidence="2" type="ORF">EG327_006550</name>
</gene>